<dbReference type="GO" id="GO:0052381">
    <property type="term" value="F:tRNA dimethylallyltransferase activity"/>
    <property type="evidence" value="ECO:0007669"/>
    <property type="project" value="UniProtKB-UniRule"/>
</dbReference>
<evidence type="ECO:0000256" key="4">
    <source>
        <dbReference type="ARBA" id="ARBA00011245"/>
    </source>
</evidence>
<comment type="caution">
    <text evidence="11">Lacks conserved residue(s) required for the propagation of feature annotation.</text>
</comment>
<dbReference type="SUPFAM" id="SSF52540">
    <property type="entry name" value="P-loop containing nucleoside triphosphate hydrolases"/>
    <property type="match status" value="1"/>
</dbReference>
<comment type="caution">
    <text evidence="15">The sequence shown here is derived from an EMBL/GenBank/DDBJ whole genome shotgun (WGS) entry which is preliminary data.</text>
</comment>
<gene>
    <name evidence="11" type="primary">miaA</name>
    <name evidence="15" type="ORF">B0F89_11087</name>
</gene>
<evidence type="ECO:0000256" key="9">
    <source>
        <dbReference type="ARBA" id="ARBA00022842"/>
    </source>
</evidence>
<dbReference type="Proteomes" id="UP000239861">
    <property type="component" value="Unassembled WGS sequence"/>
</dbReference>
<evidence type="ECO:0000313" key="16">
    <source>
        <dbReference type="Proteomes" id="UP000239861"/>
    </source>
</evidence>
<evidence type="ECO:0000256" key="13">
    <source>
        <dbReference type="RuleBase" id="RU003784"/>
    </source>
</evidence>
<evidence type="ECO:0000256" key="8">
    <source>
        <dbReference type="ARBA" id="ARBA00022840"/>
    </source>
</evidence>
<sequence length="292" mass="33445">MKQIAIIGSTASGKTSLALDIAKKTDSIILSLDSLSVYKQIDIASAKPTVKERGDIIHFGIDEVYANETFDVIQFIDCYQRAKEFAQNNNKNLIIVGGTGFYLKALVEGISTGIDTKNKLDIPKEEAYDILYNLDKEYMEKIAPNDTYRIEKAYGIYTQSGMTPTQFFKKNKKTPIIEDLQIFEIVWQRDDLRKRIALRTKQMLEDKLIDEVIFLEKTYTREPNCMSAIGIIETLEYLDGKLTKKELEEKILTNTAKLAKRQNTFNKSQFLENKTSNIIENLNSDILKFFSL</sequence>
<evidence type="ECO:0000256" key="14">
    <source>
        <dbReference type="RuleBase" id="RU003785"/>
    </source>
</evidence>
<evidence type="ECO:0000256" key="5">
    <source>
        <dbReference type="ARBA" id="ARBA00022679"/>
    </source>
</evidence>
<comment type="cofactor">
    <cofactor evidence="1 11">
        <name>Mg(2+)</name>
        <dbReference type="ChEBI" id="CHEBI:18420"/>
    </cofactor>
</comment>
<proteinExistence type="inferred from homology"/>
<keyword evidence="8 11" id="KW-0067">ATP-binding</keyword>
<dbReference type="Pfam" id="PF01715">
    <property type="entry name" value="IPPT"/>
    <property type="match status" value="1"/>
</dbReference>
<feature type="binding site" evidence="11">
    <location>
        <begin position="10"/>
        <end position="15"/>
    </location>
    <ligand>
        <name>substrate</name>
    </ligand>
</feature>
<protein>
    <recommendedName>
        <fullName evidence="11">tRNA dimethylallyltransferase</fullName>
        <ecNumber evidence="11">2.5.1.75</ecNumber>
    </recommendedName>
    <alternativeName>
        <fullName evidence="11">Dimethylallyl diphosphate:tRNA dimethylallyltransferase</fullName>
        <shortName evidence="11">DMAPP:tRNA dimethylallyltransferase</shortName>
        <shortName evidence="11">DMATase</shortName>
    </alternativeName>
    <alternativeName>
        <fullName evidence="11">Isopentenyl-diphosphate:tRNA isopentenyltransferase</fullName>
        <shortName evidence="11">IPP transferase</shortName>
        <shortName evidence="11">IPPT</shortName>
        <shortName evidence="11">IPTase</shortName>
    </alternativeName>
</protein>
<evidence type="ECO:0000256" key="7">
    <source>
        <dbReference type="ARBA" id="ARBA00022741"/>
    </source>
</evidence>
<dbReference type="RefSeq" id="WP_104412169.1">
    <property type="nucleotide sequence ID" value="NZ_PTIW01000010.1"/>
</dbReference>
<accession>A0AB36ZXL1</accession>
<feature type="binding site" evidence="11">
    <location>
        <begin position="8"/>
        <end position="15"/>
    </location>
    <ligand>
        <name>ATP</name>
        <dbReference type="ChEBI" id="CHEBI:30616"/>
    </ligand>
</feature>
<evidence type="ECO:0000256" key="1">
    <source>
        <dbReference type="ARBA" id="ARBA00001946"/>
    </source>
</evidence>
<reference evidence="15 16" key="1">
    <citation type="submission" date="2018-02" db="EMBL/GenBank/DDBJ databases">
        <title>Subsurface microbial communities from deep shales in Ohio and West Virginia, USA.</title>
        <authorList>
            <person name="Wrighton K."/>
        </authorList>
    </citation>
    <scope>NUCLEOTIDE SEQUENCE [LARGE SCALE GENOMIC DNA]</scope>
    <source>
        <strain evidence="15 16">MARC-MIP3H16</strain>
    </source>
</reference>
<keyword evidence="5 11" id="KW-0808">Transferase</keyword>
<feature type="region of interest" description="Interaction with substrate tRNA" evidence="11">
    <location>
        <begin position="33"/>
        <end position="36"/>
    </location>
</feature>
<dbReference type="PANTHER" id="PTHR11088">
    <property type="entry name" value="TRNA DIMETHYLALLYLTRANSFERASE"/>
    <property type="match status" value="1"/>
</dbReference>
<evidence type="ECO:0000256" key="12">
    <source>
        <dbReference type="RuleBase" id="RU003783"/>
    </source>
</evidence>
<dbReference type="Gene3D" id="1.10.20.140">
    <property type="match status" value="1"/>
</dbReference>
<feature type="site" description="Interaction with substrate tRNA" evidence="11">
    <location>
        <position position="99"/>
    </location>
</feature>
<dbReference type="NCBIfam" id="TIGR00174">
    <property type="entry name" value="miaA"/>
    <property type="match status" value="1"/>
</dbReference>
<dbReference type="AlphaFoldDB" id="A0AB36ZXL1"/>
<dbReference type="Gene3D" id="3.40.50.300">
    <property type="entry name" value="P-loop containing nucleotide triphosphate hydrolases"/>
    <property type="match status" value="1"/>
</dbReference>
<dbReference type="GO" id="GO:0006400">
    <property type="term" value="P:tRNA modification"/>
    <property type="evidence" value="ECO:0007669"/>
    <property type="project" value="TreeGrafter"/>
</dbReference>
<evidence type="ECO:0000256" key="11">
    <source>
        <dbReference type="HAMAP-Rule" id="MF_00185"/>
    </source>
</evidence>
<evidence type="ECO:0000256" key="10">
    <source>
        <dbReference type="ARBA" id="ARBA00049563"/>
    </source>
</evidence>
<evidence type="ECO:0000313" key="15">
    <source>
        <dbReference type="EMBL" id="PPK61442.1"/>
    </source>
</evidence>
<comment type="subunit">
    <text evidence="4 11">Monomer.</text>
</comment>
<dbReference type="InterPro" id="IPR018022">
    <property type="entry name" value="IPT"/>
</dbReference>
<evidence type="ECO:0000256" key="3">
    <source>
        <dbReference type="ARBA" id="ARBA00005842"/>
    </source>
</evidence>
<organism evidence="15 16">
    <name type="scientific">Malaciobacter marinus</name>
    <dbReference type="NCBI Taxonomy" id="505249"/>
    <lineage>
        <taxon>Bacteria</taxon>
        <taxon>Pseudomonadati</taxon>
        <taxon>Campylobacterota</taxon>
        <taxon>Epsilonproteobacteria</taxon>
        <taxon>Campylobacterales</taxon>
        <taxon>Arcobacteraceae</taxon>
        <taxon>Malaciobacter</taxon>
    </lineage>
</organism>
<comment type="similarity">
    <text evidence="3 11 14">Belongs to the IPP transferase family.</text>
</comment>
<dbReference type="EC" id="2.5.1.75" evidence="11"/>
<evidence type="ECO:0000256" key="2">
    <source>
        <dbReference type="ARBA" id="ARBA00003213"/>
    </source>
</evidence>
<keyword evidence="9 11" id="KW-0460">Magnesium</keyword>
<keyword evidence="7 11" id="KW-0547">Nucleotide-binding</keyword>
<dbReference type="InterPro" id="IPR039657">
    <property type="entry name" value="Dimethylallyltransferase"/>
</dbReference>
<comment type="function">
    <text evidence="2 11 13">Catalyzes the transfer of a dimethylallyl group onto the adenine at position 37 in tRNAs that read codons beginning with uridine, leading to the formation of N6-(dimethylallyl)adenosine (i(6)A).</text>
</comment>
<keyword evidence="6 11" id="KW-0819">tRNA processing</keyword>
<comment type="catalytic activity">
    <reaction evidence="10 11 12">
        <text>adenosine(37) in tRNA + dimethylallyl diphosphate = N(6)-dimethylallyladenosine(37) in tRNA + diphosphate</text>
        <dbReference type="Rhea" id="RHEA:26482"/>
        <dbReference type="Rhea" id="RHEA-COMP:10162"/>
        <dbReference type="Rhea" id="RHEA-COMP:10375"/>
        <dbReference type="ChEBI" id="CHEBI:33019"/>
        <dbReference type="ChEBI" id="CHEBI:57623"/>
        <dbReference type="ChEBI" id="CHEBI:74411"/>
        <dbReference type="ChEBI" id="CHEBI:74415"/>
        <dbReference type="EC" id="2.5.1.75"/>
    </reaction>
</comment>
<evidence type="ECO:0000256" key="6">
    <source>
        <dbReference type="ARBA" id="ARBA00022694"/>
    </source>
</evidence>
<dbReference type="HAMAP" id="MF_00185">
    <property type="entry name" value="IPP_trans"/>
    <property type="match status" value="1"/>
</dbReference>
<dbReference type="PANTHER" id="PTHR11088:SF60">
    <property type="entry name" value="TRNA DIMETHYLALLYLTRANSFERASE"/>
    <property type="match status" value="1"/>
</dbReference>
<dbReference type="GO" id="GO:0005524">
    <property type="term" value="F:ATP binding"/>
    <property type="evidence" value="ECO:0007669"/>
    <property type="project" value="UniProtKB-UniRule"/>
</dbReference>
<dbReference type="EMBL" id="PTIW01000010">
    <property type="protein sequence ID" value="PPK61442.1"/>
    <property type="molecule type" value="Genomic_DNA"/>
</dbReference>
<name>A0AB36ZXL1_9BACT</name>
<dbReference type="InterPro" id="IPR027417">
    <property type="entry name" value="P-loop_NTPase"/>
</dbReference>